<protein>
    <submittedName>
        <fullName evidence="2">Uncharacterized protein</fullName>
    </submittedName>
</protein>
<gene>
    <name evidence="2" type="ORF">ANCCAN_17904</name>
</gene>
<dbReference type="EMBL" id="JOJR01000576">
    <property type="protein sequence ID" value="RCN36218.1"/>
    <property type="molecule type" value="Genomic_DNA"/>
</dbReference>
<reference evidence="2 3" key="1">
    <citation type="submission" date="2014-10" db="EMBL/GenBank/DDBJ databases">
        <title>Draft genome of the hookworm Ancylostoma caninum.</title>
        <authorList>
            <person name="Mitreva M."/>
        </authorList>
    </citation>
    <scope>NUCLEOTIDE SEQUENCE [LARGE SCALE GENOMIC DNA]</scope>
    <source>
        <strain evidence="2 3">Baltimore</strain>
    </source>
</reference>
<feature type="region of interest" description="Disordered" evidence="1">
    <location>
        <begin position="1"/>
        <end position="22"/>
    </location>
</feature>
<keyword evidence="3" id="KW-1185">Reference proteome</keyword>
<sequence>MSSSDYSSSDDEEKKPKRSTGVPAFNDVTWIACTGILPKFHFKHCYAINKSFNLVTPHFQ</sequence>
<comment type="caution">
    <text evidence="2">The sequence shown here is derived from an EMBL/GenBank/DDBJ whole genome shotgun (WGS) entry which is preliminary data.</text>
</comment>
<evidence type="ECO:0000256" key="1">
    <source>
        <dbReference type="SAM" id="MobiDB-lite"/>
    </source>
</evidence>
<dbReference type="Proteomes" id="UP000252519">
    <property type="component" value="Unassembled WGS sequence"/>
</dbReference>
<organism evidence="2 3">
    <name type="scientific">Ancylostoma caninum</name>
    <name type="common">Dog hookworm</name>
    <dbReference type="NCBI Taxonomy" id="29170"/>
    <lineage>
        <taxon>Eukaryota</taxon>
        <taxon>Metazoa</taxon>
        <taxon>Ecdysozoa</taxon>
        <taxon>Nematoda</taxon>
        <taxon>Chromadorea</taxon>
        <taxon>Rhabditida</taxon>
        <taxon>Rhabditina</taxon>
        <taxon>Rhabditomorpha</taxon>
        <taxon>Strongyloidea</taxon>
        <taxon>Ancylostomatidae</taxon>
        <taxon>Ancylostomatinae</taxon>
        <taxon>Ancylostoma</taxon>
    </lineage>
</organism>
<dbReference type="AlphaFoldDB" id="A0A368FXK6"/>
<name>A0A368FXK6_ANCCA</name>
<accession>A0A368FXK6</accession>
<evidence type="ECO:0000313" key="2">
    <source>
        <dbReference type="EMBL" id="RCN36218.1"/>
    </source>
</evidence>
<evidence type="ECO:0000313" key="3">
    <source>
        <dbReference type="Proteomes" id="UP000252519"/>
    </source>
</evidence>
<proteinExistence type="predicted"/>